<keyword evidence="3" id="KW-1185">Reference proteome</keyword>
<evidence type="ECO:0000313" key="2">
    <source>
        <dbReference type="EMBL" id="MBQ0855669.1"/>
    </source>
</evidence>
<accession>A0A940YEY4</accession>
<evidence type="ECO:0008006" key="4">
    <source>
        <dbReference type="Google" id="ProtNLM"/>
    </source>
</evidence>
<comment type="caution">
    <text evidence="2">The sequence shown here is derived from an EMBL/GenBank/DDBJ whole genome shotgun (WGS) entry which is preliminary data.</text>
</comment>
<organism evidence="2 3">
    <name type="scientific">Streptomyces liliiviolaceus</name>
    <dbReference type="NCBI Taxonomy" id="2823109"/>
    <lineage>
        <taxon>Bacteria</taxon>
        <taxon>Bacillati</taxon>
        <taxon>Actinomycetota</taxon>
        <taxon>Actinomycetes</taxon>
        <taxon>Kitasatosporales</taxon>
        <taxon>Streptomycetaceae</taxon>
        <taxon>Streptomyces</taxon>
    </lineage>
</organism>
<dbReference type="AlphaFoldDB" id="A0A940YEY4"/>
<feature type="chain" id="PRO_5038635592" description="Secreted protein" evidence="1">
    <location>
        <begin position="19"/>
        <end position="115"/>
    </location>
</feature>
<geneLocation type="plasmid" evidence="2">
    <name>p1</name>
</geneLocation>
<proteinExistence type="predicted"/>
<protein>
    <recommendedName>
        <fullName evidence="4">Secreted protein</fullName>
    </recommendedName>
</protein>
<evidence type="ECO:0000256" key="1">
    <source>
        <dbReference type="SAM" id="SignalP"/>
    </source>
</evidence>
<name>A0A940YEY4_9ACTN</name>
<keyword evidence="1" id="KW-0732">Signal</keyword>
<dbReference type="EMBL" id="JAGPYQ010000004">
    <property type="protein sequence ID" value="MBQ0855669.1"/>
    <property type="molecule type" value="Genomic_DNA"/>
</dbReference>
<dbReference type="Proteomes" id="UP000677413">
    <property type="component" value="Unassembled WGS sequence"/>
</dbReference>
<reference evidence="2 3" key="1">
    <citation type="submission" date="2021-04" db="EMBL/GenBank/DDBJ databases">
        <authorList>
            <person name="Tang X."/>
            <person name="Zhou X."/>
            <person name="Chen X."/>
            <person name="Cernava T."/>
            <person name="Zhang C."/>
        </authorList>
    </citation>
    <scope>NUCLEOTIDE SEQUENCE [LARGE SCALE GENOMIC DNA]</scope>
    <source>
        <strain evidence="2 3">BH-SS-21</strain>
        <plasmid evidence="2">p1</plasmid>
    </source>
</reference>
<gene>
    <name evidence="2" type="ORF">J8N05_46785</name>
</gene>
<feature type="signal peptide" evidence="1">
    <location>
        <begin position="1"/>
        <end position="18"/>
    </location>
</feature>
<keyword evidence="2" id="KW-0614">Plasmid</keyword>
<evidence type="ECO:0000313" key="3">
    <source>
        <dbReference type="Proteomes" id="UP000677413"/>
    </source>
</evidence>
<sequence>MVAATLSGLALATTPAAAGAPAAVSAHAPAAKPCTTKWRAVQRVAVRRPGPYDGRVATMNSPVHHHLHRGQIVRSCIVAIGRTQSGPAYRACGKDGSEWRIVSGGQVPQTCLRRV</sequence>